<organism evidence="4 5">
    <name type="scientific">Hibiscus sabdariffa</name>
    <name type="common">roselle</name>
    <dbReference type="NCBI Taxonomy" id="183260"/>
    <lineage>
        <taxon>Eukaryota</taxon>
        <taxon>Viridiplantae</taxon>
        <taxon>Streptophyta</taxon>
        <taxon>Embryophyta</taxon>
        <taxon>Tracheophyta</taxon>
        <taxon>Spermatophyta</taxon>
        <taxon>Magnoliopsida</taxon>
        <taxon>eudicotyledons</taxon>
        <taxon>Gunneridae</taxon>
        <taxon>Pentapetalae</taxon>
        <taxon>rosids</taxon>
        <taxon>malvids</taxon>
        <taxon>Malvales</taxon>
        <taxon>Malvaceae</taxon>
        <taxon>Malvoideae</taxon>
        <taxon>Hibiscus</taxon>
    </lineage>
</organism>
<dbReference type="PANTHER" id="PTHR10460">
    <property type="entry name" value="ABL INTERACTOR FAMILY MEMBER"/>
    <property type="match status" value="1"/>
</dbReference>
<evidence type="ECO:0000256" key="1">
    <source>
        <dbReference type="ARBA" id="ARBA00010020"/>
    </source>
</evidence>
<reference evidence="4 5" key="1">
    <citation type="journal article" date="2024" name="G3 (Bethesda)">
        <title>Genome assembly of Hibiscus sabdariffa L. provides insights into metabolisms of medicinal natural products.</title>
        <authorList>
            <person name="Kim T."/>
        </authorList>
    </citation>
    <scope>NUCLEOTIDE SEQUENCE [LARGE SCALE GENOMIC DNA]</scope>
    <source>
        <strain evidence="4">TK-2024</strain>
        <tissue evidence="4">Old leaves</tissue>
    </source>
</reference>
<feature type="compositionally biased region" description="Polar residues" evidence="3">
    <location>
        <begin position="207"/>
        <end position="219"/>
    </location>
</feature>
<comment type="function">
    <text evidence="2">Involved in regulation of actin and microtubule organization. Part of a WAVE complex that activates the Arp2/3 complex.</text>
</comment>
<name>A0ABR1ZC17_9ROSI</name>
<comment type="caution">
    <text evidence="4">The sequence shown here is derived from an EMBL/GenBank/DDBJ whole genome shotgun (WGS) entry which is preliminary data.</text>
</comment>
<protein>
    <recommendedName>
        <fullName evidence="6">Protein ABIL2-like</fullName>
    </recommendedName>
</protein>
<keyword evidence="5" id="KW-1185">Reference proteome</keyword>
<feature type="region of interest" description="Disordered" evidence="3">
    <location>
        <begin position="175"/>
        <end position="251"/>
    </location>
</feature>
<comment type="similarity">
    <text evidence="1">Belongs to the ABI family.</text>
</comment>
<sequence length="280" mass="32221">MMSSATYVPQESSHGDELLMQQRLHFSDTLKDLKCLRKQLYSAAEYFEITYSKETQKEIVEDTLKDYAIKALVNTVDHLGAVAYKVNNFLDGKMGEFSDMDLRLSCLEQRLRTCQEFANLGGLSQQSLVLEEVKHNKRLKSHPTRMCATLGLHQFKNIGIQEIAAATSSESVRDEFYELRSPQPLPRKTPKNRSTSPRRFPLPRSGSLMQRSSAPSQSNSKKRWPSEPRRTVSLTSTTAEREKVKDMEQYSSKSKRLFKAMLSMRKFKKDVTVYKFLDEN</sequence>
<evidence type="ECO:0000256" key="3">
    <source>
        <dbReference type="SAM" id="MobiDB-lite"/>
    </source>
</evidence>
<evidence type="ECO:0000313" key="4">
    <source>
        <dbReference type="EMBL" id="KAK8477521.1"/>
    </source>
</evidence>
<evidence type="ECO:0008006" key="6">
    <source>
        <dbReference type="Google" id="ProtNLM"/>
    </source>
</evidence>
<accession>A0ABR1ZC17</accession>
<evidence type="ECO:0000313" key="5">
    <source>
        <dbReference type="Proteomes" id="UP001396334"/>
    </source>
</evidence>
<dbReference type="Proteomes" id="UP001396334">
    <property type="component" value="Unassembled WGS sequence"/>
</dbReference>
<feature type="compositionally biased region" description="Basic and acidic residues" evidence="3">
    <location>
        <begin position="239"/>
        <end position="248"/>
    </location>
</feature>
<dbReference type="PANTHER" id="PTHR10460:SF31">
    <property type="entry name" value="PROTEIN ABIL2-LIKE"/>
    <property type="match status" value="1"/>
</dbReference>
<dbReference type="EMBL" id="JBBPBN010001789">
    <property type="protein sequence ID" value="KAK8477521.1"/>
    <property type="molecule type" value="Genomic_DNA"/>
</dbReference>
<dbReference type="Gene3D" id="6.10.140.1620">
    <property type="match status" value="1"/>
</dbReference>
<evidence type="ECO:0000256" key="2">
    <source>
        <dbReference type="ARBA" id="ARBA00025223"/>
    </source>
</evidence>
<proteinExistence type="inferred from homology"/>
<dbReference type="InterPro" id="IPR028457">
    <property type="entry name" value="ABI"/>
</dbReference>
<gene>
    <name evidence="4" type="ORF">V6N11_072830</name>
</gene>